<keyword evidence="2" id="KW-1185">Reference proteome</keyword>
<dbReference type="AlphaFoldDB" id="A0A5D2GMV3"/>
<dbReference type="Proteomes" id="UP000323506">
    <property type="component" value="Chromosome A05"/>
</dbReference>
<proteinExistence type="predicted"/>
<accession>A0A5D2GMV3</accession>
<organism evidence="1 2">
    <name type="scientific">Gossypium darwinii</name>
    <name type="common">Darwin's cotton</name>
    <name type="synonym">Gossypium barbadense var. darwinii</name>
    <dbReference type="NCBI Taxonomy" id="34276"/>
    <lineage>
        <taxon>Eukaryota</taxon>
        <taxon>Viridiplantae</taxon>
        <taxon>Streptophyta</taxon>
        <taxon>Embryophyta</taxon>
        <taxon>Tracheophyta</taxon>
        <taxon>Spermatophyta</taxon>
        <taxon>Magnoliopsida</taxon>
        <taxon>eudicotyledons</taxon>
        <taxon>Gunneridae</taxon>
        <taxon>Pentapetalae</taxon>
        <taxon>rosids</taxon>
        <taxon>malvids</taxon>
        <taxon>Malvales</taxon>
        <taxon>Malvaceae</taxon>
        <taxon>Malvoideae</taxon>
        <taxon>Gossypium</taxon>
    </lineage>
</organism>
<dbReference type="PANTHER" id="PTHR45749">
    <property type="match status" value="1"/>
</dbReference>
<gene>
    <name evidence="1" type="ORF">ES288_A05G296000v1</name>
</gene>
<dbReference type="PANTHER" id="PTHR45749:SF35">
    <property type="entry name" value="AC-LIKE TRANSPOSASE-RELATED"/>
    <property type="match status" value="1"/>
</dbReference>
<evidence type="ECO:0000313" key="1">
    <source>
        <dbReference type="EMBL" id="TYH18726.1"/>
    </source>
</evidence>
<name>A0A5D2GMV3_GOSDA</name>
<dbReference type="EMBL" id="CM017692">
    <property type="protein sequence ID" value="TYH18726.1"/>
    <property type="molecule type" value="Genomic_DNA"/>
</dbReference>
<sequence>MNLDFPLDNNNRHFSDAYFFRKLSNGEISNRKWSVYSKHVDKHISKRIKQHENSAEHMTNMNTWNEMRIRLNKNETIDKILQEQIMKERWMQVLLRIFSTVKCLATHNLTFRGSNEKIYEYSNGNFLGLIEMIVGFDVTIQDYVRHIPNREIHYHYLGVKRSIIKIIKEAEYFSLILDYTPNIGHQEQMILIIRCGYDNGSNMKGKHQGVQKRFLEINSRALYMPCSCHSLNLTFSDMALSCIRAISFFGIVQHIYSLFLGSTKRWKILLNNVPKLTRQIKSVKTIRFQTPQIRLALSELYESCDDAKSKSEAESSINVLGSFDFLLGMVIWYEILFAVNMQLEGVLSYFEKYRNEAFTSSMNIAKNVDLNDLFSKLKVLQFTLPNELMPATEILVFVKSADCYPNVSVAYRIFLMAPVIVASFERNVDVIINDFASQNARRTLFFMISCVFVVDDIRVD</sequence>
<protein>
    <submittedName>
        <fullName evidence="1">Uncharacterized protein</fullName>
    </submittedName>
</protein>
<reference evidence="1 2" key="1">
    <citation type="submission" date="2019-06" db="EMBL/GenBank/DDBJ databases">
        <title>WGS assembly of Gossypium darwinii.</title>
        <authorList>
            <person name="Chen Z.J."/>
            <person name="Sreedasyam A."/>
            <person name="Ando A."/>
            <person name="Song Q."/>
            <person name="De L."/>
            <person name="Hulse-Kemp A."/>
            <person name="Ding M."/>
            <person name="Ye W."/>
            <person name="Kirkbride R."/>
            <person name="Jenkins J."/>
            <person name="Plott C."/>
            <person name="Lovell J."/>
            <person name="Lin Y.-M."/>
            <person name="Vaughn R."/>
            <person name="Liu B."/>
            <person name="Li W."/>
            <person name="Simpson S."/>
            <person name="Scheffler B."/>
            <person name="Saski C."/>
            <person name="Grover C."/>
            <person name="Hu G."/>
            <person name="Conover J."/>
            <person name="Carlson J."/>
            <person name="Shu S."/>
            <person name="Boston L."/>
            <person name="Williams M."/>
            <person name="Peterson D."/>
            <person name="Mcgee K."/>
            <person name="Jones D."/>
            <person name="Wendel J."/>
            <person name="Stelly D."/>
            <person name="Grimwood J."/>
            <person name="Schmutz J."/>
        </authorList>
    </citation>
    <scope>NUCLEOTIDE SEQUENCE [LARGE SCALE GENOMIC DNA]</scope>
    <source>
        <strain evidence="1">1808015.09</strain>
    </source>
</reference>
<evidence type="ECO:0000313" key="2">
    <source>
        <dbReference type="Proteomes" id="UP000323506"/>
    </source>
</evidence>